<dbReference type="PANTHER" id="PTHR43156:SF2">
    <property type="entry name" value="STAGE II SPORULATION PROTEIN E"/>
    <property type="match status" value="1"/>
</dbReference>
<dbReference type="Gene3D" id="3.60.40.10">
    <property type="entry name" value="PPM-type phosphatase domain"/>
    <property type="match status" value="1"/>
</dbReference>
<dbReference type="InterPro" id="IPR052016">
    <property type="entry name" value="Bact_Sigma-Reg"/>
</dbReference>
<dbReference type="Proteomes" id="UP000053244">
    <property type="component" value="Unassembled WGS sequence"/>
</dbReference>
<dbReference type="GO" id="GO:0016791">
    <property type="term" value="F:phosphatase activity"/>
    <property type="evidence" value="ECO:0007669"/>
    <property type="project" value="TreeGrafter"/>
</dbReference>
<evidence type="ECO:0000259" key="3">
    <source>
        <dbReference type="SMART" id="SM00331"/>
    </source>
</evidence>
<dbReference type="RefSeq" id="WP_067703453.1">
    <property type="nucleotide sequence ID" value="NZ_LLZH01000313.1"/>
</dbReference>
<evidence type="ECO:0000313" key="4">
    <source>
        <dbReference type="EMBL" id="KUL25494.1"/>
    </source>
</evidence>
<evidence type="ECO:0000256" key="1">
    <source>
        <dbReference type="ARBA" id="ARBA00022801"/>
    </source>
</evidence>
<dbReference type="AlphaFoldDB" id="A0A117MMH6"/>
<dbReference type="InterPro" id="IPR003018">
    <property type="entry name" value="GAF"/>
</dbReference>
<evidence type="ECO:0000313" key="5">
    <source>
        <dbReference type="Proteomes" id="UP000053244"/>
    </source>
</evidence>
<dbReference type="Pfam" id="PF07228">
    <property type="entry name" value="SpoIIE"/>
    <property type="match status" value="1"/>
</dbReference>
<dbReference type="PANTHER" id="PTHR43156">
    <property type="entry name" value="STAGE II SPORULATION PROTEIN E-RELATED"/>
    <property type="match status" value="1"/>
</dbReference>
<dbReference type="Pfam" id="PF01590">
    <property type="entry name" value="GAF"/>
    <property type="match status" value="1"/>
</dbReference>
<keyword evidence="5" id="KW-1185">Reference proteome</keyword>
<feature type="domain" description="PPM-type phosphatase" evidence="3">
    <location>
        <begin position="205"/>
        <end position="423"/>
    </location>
</feature>
<accession>A0A117MMH6</accession>
<comment type="caution">
    <text evidence="4">The sequence shown here is derived from an EMBL/GenBank/DDBJ whole genome shotgun (WGS) entry which is preliminary data.</text>
</comment>
<evidence type="ECO:0008006" key="6">
    <source>
        <dbReference type="Google" id="ProtNLM"/>
    </source>
</evidence>
<proteinExistence type="predicted"/>
<organism evidence="4 5">
    <name type="scientific">Actinoplanes awajinensis subsp. mycoplanecinus</name>
    <dbReference type="NCBI Taxonomy" id="135947"/>
    <lineage>
        <taxon>Bacteria</taxon>
        <taxon>Bacillati</taxon>
        <taxon>Actinomycetota</taxon>
        <taxon>Actinomycetes</taxon>
        <taxon>Micromonosporales</taxon>
        <taxon>Micromonosporaceae</taxon>
        <taxon>Actinoplanes</taxon>
    </lineage>
</organism>
<dbReference type="InterPro" id="IPR001932">
    <property type="entry name" value="PPM-type_phosphatase-like_dom"/>
</dbReference>
<keyword evidence="1" id="KW-0378">Hydrolase</keyword>
<dbReference type="SUPFAM" id="SSF55781">
    <property type="entry name" value="GAF domain-like"/>
    <property type="match status" value="1"/>
</dbReference>
<reference evidence="4 5" key="1">
    <citation type="submission" date="2015-10" db="EMBL/GenBank/DDBJ databases">
        <authorList>
            <person name="Gilbert D.G."/>
        </authorList>
    </citation>
    <scope>NUCLEOTIDE SEQUENCE [LARGE SCALE GENOMIC DNA]</scope>
    <source>
        <strain evidence="4 5">NRRL B-16712</strain>
    </source>
</reference>
<protein>
    <recommendedName>
        <fullName evidence="6">Serine/threonine protein phosphatase</fullName>
    </recommendedName>
</protein>
<dbReference type="Gene3D" id="3.30.450.40">
    <property type="match status" value="1"/>
</dbReference>
<gene>
    <name evidence="4" type="ORF">ADL15_40525</name>
</gene>
<feature type="domain" description="GAF" evidence="2">
    <location>
        <begin position="27"/>
        <end position="170"/>
    </location>
</feature>
<dbReference type="EMBL" id="LLZH01000313">
    <property type="protein sequence ID" value="KUL25494.1"/>
    <property type="molecule type" value="Genomic_DNA"/>
</dbReference>
<dbReference type="SUPFAM" id="SSF81606">
    <property type="entry name" value="PP2C-like"/>
    <property type="match status" value="1"/>
</dbReference>
<name>A0A117MMH6_9ACTN</name>
<sequence>MPKPGDSTLTSPARLAAVRRTGLLDSGPEEPFDRLTRLACELLGTPFGFVTVVDDQRSFWKSCIGVTGTDRQNPAEESFCQYVIATDDAVIIDDARLNPMTQDNPSIVSMGVIAWAGFPVRSPDGQVLGSFCVVDDKPRHWEPRELRTLEVLAHAASGEVALRIAADDAAREAELARASAERYRQLAHTVQQSLLPHDLPTIPGLTLAVAYRTADLDVFGDFFDAVPTPTGWAVFLGDVTGRGAPAARVSALAKYTLRAAAVRASSPAIVLTELDTALHRWFDEIGAPGFVTVAYLAVRRAAAGFTVRLCTAGHPPAAIRRADGRVHAAGRTFGPLGVLGRLSFKIDDIDLEPGDVLVLCSNGVTDAGHREPGGILGEAGVHTILDQAGETSAQKLADLVLDRALQAADGQAGDDMAVIVLSVPR</sequence>
<dbReference type="SMART" id="SM00331">
    <property type="entry name" value="PP2C_SIG"/>
    <property type="match status" value="1"/>
</dbReference>
<dbReference type="InterPro" id="IPR036457">
    <property type="entry name" value="PPM-type-like_dom_sf"/>
</dbReference>
<evidence type="ECO:0000259" key="2">
    <source>
        <dbReference type="SMART" id="SM00065"/>
    </source>
</evidence>
<dbReference type="SMART" id="SM00065">
    <property type="entry name" value="GAF"/>
    <property type="match status" value="1"/>
</dbReference>
<dbReference type="InterPro" id="IPR029016">
    <property type="entry name" value="GAF-like_dom_sf"/>
</dbReference>
<dbReference type="OrthoDB" id="5241041at2"/>